<name>A0A0C3ADL4_9LACO</name>
<evidence type="ECO:0000313" key="2">
    <source>
        <dbReference type="EMBL" id="GAT91102.1"/>
    </source>
</evidence>
<dbReference type="RefSeq" id="WP_041153075.1">
    <property type="nucleotide sequence ID" value="NZ_BDDX01000013.1"/>
</dbReference>
<dbReference type="SUPFAM" id="SSF82057">
    <property type="entry name" value="Prokaryotic SH3-related domain"/>
    <property type="match status" value="1"/>
</dbReference>
<accession>A0A0C3ADL4</accession>
<dbReference type="Proteomes" id="UP000186588">
    <property type="component" value="Unassembled WGS sequence"/>
</dbReference>
<gene>
    <name evidence="2" type="ORF">FF306_01222</name>
</gene>
<dbReference type="Gene3D" id="3.90.70.10">
    <property type="entry name" value="Cysteine proteinases"/>
    <property type="match status" value="1"/>
</dbReference>
<dbReference type="PANTHER" id="PTHR37806">
    <property type="entry name" value="LMO0724 PROTEIN"/>
    <property type="match status" value="1"/>
</dbReference>
<protein>
    <submittedName>
        <fullName evidence="2">Uncharacterized protein</fullName>
    </submittedName>
</protein>
<dbReference type="InterPro" id="IPR038200">
    <property type="entry name" value="GW_dom_sf"/>
</dbReference>
<dbReference type="PROSITE" id="PS51780">
    <property type="entry name" value="GW"/>
    <property type="match status" value="1"/>
</dbReference>
<sequence>MKKILSALGVVMFLGVVIVALGVAHSDTSNAESQNYTISSARNYNARIVNKNNVDTYVSPYKEGVKVMKKINLQNQLVQLTQVAKLKKAVYYKISYQGINQGWISSRDLSKTSVYEIPFVYTSQHFPFDAPNGCEGTALKMALSTRSIGLNKGIKYFLDRMPRSTNQNYGFVGNPFAKNNTSQNWTIFPRALAKYGRTYRKTVYNFSGASKNQIINEIKHGNPVIAYTGYRMKKPTGHTLVVVGYKNGFFKMADPSSWRYQFKTGKSNPVFWVSTSQFMSLYNYEGKMAVVVR</sequence>
<dbReference type="AlphaFoldDB" id="A0A0C3ADL4"/>
<reference evidence="2 3" key="1">
    <citation type="journal article" date="2016" name="Syst. Appl. Microbiol.">
        <title>Genomic characterization of a fructophilic bee symbiont Lactobacillus kunkeei reveals its niche-specific adaptation.</title>
        <authorList>
            <person name="Maeno S."/>
            <person name="Tanizawa Y."/>
            <person name="Kanesaki Y."/>
            <person name="Kubota E."/>
            <person name="Kumar H."/>
            <person name="Dicks L."/>
            <person name="Salminen S."/>
            <person name="Nakagawa J."/>
            <person name="Arita M."/>
            <person name="Endo A."/>
        </authorList>
    </citation>
    <scope>NUCLEOTIDE SEQUENCE [LARGE SCALE GENOMIC DNA]</scope>
    <source>
        <strain evidence="2 3">FF30-6</strain>
    </source>
</reference>
<evidence type="ECO:0000256" key="1">
    <source>
        <dbReference type="ARBA" id="ARBA00022729"/>
    </source>
</evidence>
<comment type="caution">
    <text evidence="2">The sequence shown here is derived from an EMBL/GenBank/DDBJ whole genome shotgun (WGS) entry which is preliminary data.</text>
</comment>
<organism evidence="2 3">
    <name type="scientific">Apilactobacillus kunkeei</name>
    <dbReference type="NCBI Taxonomy" id="148814"/>
    <lineage>
        <taxon>Bacteria</taxon>
        <taxon>Bacillati</taxon>
        <taxon>Bacillota</taxon>
        <taxon>Bacilli</taxon>
        <taxon>Lactobacillales</taxon>
        <taxon>Lactobacillaceae</taxon>
        <taxon>Apilactobacillus</taxon>
    </lineage>
</organism>
<dbReference type="EMBL" id="BDDX01000013">
    <property type="protein sequence ID" value="GAT91102.1"/>
    <property type="molecule type" value="Genomic_DNA"/>
</dbReference>
<evidence type="ECO:0000313" key="3">
    <source>
        <dbReference type="Proteomes" id="UP000186588"/>
    </source>
</evidence>
<dbReference type="Pfam" id="PF13529">
    <property type="entry name" value="Peptidase_C39_2"/>
    <property type="match status" value="1"/>
</dbReference>
<keyword evidence="1" id="KW-0732">Signal</keyword>
<dbReference type="PATRIC" id="fig|148814.19.peg.1221"/>
<dbReference type="Gene3D" id="2.30.30.170">
    <property type="match status" value="1"/>
</dbReference>
<dbReference type="PANTHER" id="PTHR37806:SF1">
    <property type="entry name" value="PEPTIDASE C39-LIKE DOMAIN-CONTAINING PROTEIN"/>
    <property type="match status" value="1"/>
</dbReference>
<dbReference type="InterPro" id="IPR039564">
    <property type="entry name" value="Peptidase_C39-like"/>
</dbReference>
<dbReference type="Pfam" id="PF13457">
    <property type="entry name" value="GW"/>
    <property type="match status" value="1"/>
</dbReference>
<dbReference type="InterPro" id="IPR025987">
    <property type="entry name" value="GW_dom"/>
</dbReference>
<proteinExistence type="predicted"/>